<feature type="binding site" evidence="4">
    <location>
        <position position="83"/>
    </location>
    <ligand>
        <name>substrate</name>
    </ligand>
</feature>
<dbReference type="PROSITE" id="PS00892">
    <property type="entry name" value="HIT_1"/>
    <property type="match status" value="1"/>
</dbReference>
<comment type="catalytic activity">
    <reaction evidence="7">
        <text>P(1),P(3)-bis(5'-adenosyl) triphosphate + H2O = AMP + ADP + 2 H(+)</text>
        <dbReference type="Rhea" id="RHEA:13893"/>
        <dbReference type="ChEBI" id="CHEBI:15377"/>
        <dbReference type="ChEBI" id="CHEBI:15378"/>
        <dbReference type="ChEBI" id="CHEBI:58529"/>
        <dbReference type="ChEBI" id="CHEBI:456215"/>
        <dbReference type="ChEBI" id="CHEBI:456216"/>
        <dbReference type="EC" id="3.6.1.29"/>
    </reaction>
</comment>
<keyword evidence="10" id="KW-1185">Reference proteome</keyword>
<dbReference type="GO" id="GO:0000166">
    <property type="term" value="F:nucleotide binding"/>
    <property type="evidence" value="ECO:0007669"/>
    <property type="project" value="UniProtKB-KW"/>
</dbReference>
<dbReference type="Pfam" id="PF01230">
    <property type="entry name" value="HIT"/>
    <property type="match status" value="1"/>
</dbReference>
<name>A0AAD7EFM3_9AGAR</name>
<dbReference type="InterPro" id="IPR039383">
    <property type="entry name" value="FHIT"/>
</dbReference>
<dbReference type="Proteomes" id="UP001218218">
    <property type="component" value="Unassembled WGS sequence"/>
</dbReference>
<comment type="cofactor">
    <cofactor evidence="7">
        <name>Mn(2+)</name>
        <dbReference type="ChEBI" id="CHEBI:29035"/>
    </cofactor>
</comment>
<comment type="caution">
    <text evidence="9">The sequence shown here is derived from an EMBL/GenBank/DDBJ whole genome shotgun (WGS) entry which is preliminary data.</text>
</comment>
<dbReference type="Gene3D" id="3.30.428.10">
    <property type="entry name" value="HIT-like"/>
    <property type="match status" value="1"/>
</dbReference>
<evidence type="ECO:0000256" key="3">
    <source>
        <dbReference type="PIRSR" id="PIRSR639383-1"/>
    </source>
</evidence>
<feature type="short sequence motif" description="Histidine triad motif" evidence="6">
    <location>
        <begin position="94"/>
        <end position="98"/>
    </location>
</feature>
<dbReference type="PANTHER" id="PTHR46243:SF1">
    <property type="entry name" value="BIS(5'-ADENOSYL)-TRIPHOSPHATASE"/>
    <property type="match status" value="1"/>
</dbReference>
<evidence type="ECO:0000259" key="8">
    <source>
        <dbReference type="PROSITE" id="PS51084"/>
    </source>
</evidence>
<dbReference type="EMBL" id="JARIHO010000059">
    <property type="protein sequence ID" value="KAJ7318215.1"/>
    <property type="molecule type" value="Genomic_DNA"/>
</dbReference>
<feature type="binding site" evidence="4">
    <location>
        <position position="27"/>
    </location>
    <ligand>
        <name>substrate</name>
    </ligand>
</feature>
<dbReference type="GO" id="GO:0047710">
    <property type="term" value="F:bis(5'-adenosyl)-triphosphatase activity"/>
    <property type="evidence" value="ECO:0007669"/>
    <property type="project" value="UniProtKB-UniRule"/>
</dbReference>
<dbReference type="InterPro" id="IPR019808">
    <property type="entry name" value="Histidine_triad_CS"/>
</dbReference>
<dbReference type="PANTHER" id="PTHR46243">
    <property type="entry name" value="BIS(5'-ADENOSYL)-TRIPHOSPHATASE"/>
    <property type="match status" value="1"/>
</dbReference>
<keyword evidence="1 7" id="KW-0547">Nucleotide-binding</keyword>
<evidence type="ECO:0000256" key="2">
    <source>
        <dbReference type="ARBA" id="ARBA00022801"/>
    </source>
</evidence>
<organism evidence="9 10">
    <name type="scientific">Mycena albidolilacea</name>
    <dbReference type="NCBI Taxonomy" id="1033008"/>
    <lineage>
        <taxon>Eukaryota</taxon>
        <taxon>Fungi</taxon>
        <taxon>Dikarya</taxon>
        <taxon>Basidiomycota</taxon>
        <taxon>Agaricomycotina</taxon>
        <taxon>Agaricomycetes</taxon>
        <taxon>Agaricomycetidae</taxon>
        <taxon>Agaricales</taxon>
        <taxon>Marasmiineae</taxon>
        <taxon>Mycenaceae</taxon>
        <taxon>Mycena</taxon>
    </lineage>
</organism>
<feature type="binding site" evidence="4">
    <location>
        <begin position="89"/>
        <end position="92"/>
    </location>
    <ligand>
        <name>substrate</name>
    </ligand>
</feature>
<evidence type="ECO:0000256" key="1">
    <source>
        <dbReference type="ARBA" id="ARBA00022741"/>
    </source>
</evidence>
<dbReference type="InterPro" id="IPR051884">
    <property type="entry name" value="Bis(5'-adenosyl)-TPase_reg"/>
</dbReference>
<sequence length="164" mass="18110">MASLFFSTIEVTRQAFYRSSLSYAIVNLKPIVPGHVLVLPTRHVPRLADLSEPELASLMGAVQKVGSVIERVYGADALTVACQDGKAAGQSVPHVHFHLLPRKSVGDKFSGKNNDQVYPALEKAEVEMAQPFKVDADEDRVPRSMEEMEKEAVWLKGFFPVDSQ</sequence>
<keyword evidence="2 7" id="KW-0378">Hydrolase</keyword>
<evidence type="ECO:0000256" key="5">
    <source>
        <dbReference type="PIRSR" id="PIRSR639383-3"/>
    </source>
</evidence>
<dbReference type="AlphaFoldDB" id="A0AAD7EFM3"/>
<reference evidence="9" key="1">
    <citation type="submission" date="2023-03" db="EMBL/GenBank/DDBJ databases">
        <title>Massive genome expansion in bonnet fungi (Mycena s.s.) driven by repeated elements and novel gene families across ecological guilds.</title>
        <authorList>
            <consortium name="Lawrence Berkeley National Laboratory"/>
            <person name="Harder C.B."/>
            <person name="Miyauchi S."/>
            <person name="Viragh M."/>
            <person name="Kuo A."/>
            <person name="Thoen E."/>
            <person name="Andreopoulos B."/>
            <person name="Lu D."/>
            <person name="Skrede I."/>
            <person name="Drula E."/>
            <person name="Henrissat B."/>
            <person name="Morin E."/>
            <person name="Kohler A."/>
            <person name="Barry K."/>
            <person name="LaButti K."/>
            <person name="Morin E."/>
            <person name="Salamov A."/>
            <person name="Lipzen A."/>
            <person name="Mereny Z."/>
            <person name="Hegedus B."/>
            <person name="Baldrian P."/>
            <person name="Stursova M."/>
            <person name="Weitz H."/>
            <person name="Taylor A."/>
            <person name="Grigoriev I.V."/>
            <person name="Nagy L.G."/>
            <person name="Martin F."/>
            <person name="Kauserud H."/>
        </authorList>
    </citation>
    <scope>NUCLEOTIDE SEQUENCE</scope>
    <source>
        <strain evidence="9">CBHHK002</strain>
    </source>
</reference>
<feature type="domain" description="HIT" evidence="8">
    <location>
        <begin position="2"/>
        <end position="110"/>
    </location>
</feature>
<dbReference type="FunFam" id="3.30.428.10:FF:000011">
    <property type="entry name" value="Fragile histidine triad"/>
    <property type="match status" value="1"/>
</dbReference>
<dbReference type="PROSITE" id="PS51084">
    <property type="entry name" value="HIT_2"/>
    <property type="match status" value="1"/>
</dbReference>
<dbReference type="InterPro" id="IPR036265">
    <property type="entry name" value="HIT-like_sf"/>
</dbReference>
<evidence type="ECO:0000256" key="4">
    <source>
        <dbReference type="PIRSR" id="PIRSR639383-2"/>
    </source>
</evidence>
<dbReference type="EC" id="3.6.1.29" evidence="7"/>
<evidence type="ECO:0000256" key="7">
    <source>
        <dbReference type="RuleBase" id="RU366076"/>
    </source>
</evidence>
<feature type="binding site" evidence="4">
    <location>
        <position position="98"/>
    </location>
    <ligand>
        <name>substrate</name>
    </ligand>
</feature>
<feature type="site" description="Important for induction of apoptosis" evidence="5">
    <location>
        <position position="118"/>
    </location>
</feature>
<protein>
    <recommendedName>
        <fullName evidence="7">Bis(5'-adenosyl)-triphosphatase</fullName>
        <ecNumber evidence="7">3.6.1.29</ecNumber>
    </recommendedName>
</protein>
<gene>
    <name evidence="9" type="ORF">DFH08DRAFT_892978</name>
</gene>
<evidence type="ECO:0000313" key="9">
    <source>
        <dbReference type="EMBL" id="KAJ7318215.1"/>
    </source>
</evidence>
<evidence type="ECO:0000256" key="6">
    <source>
        <dbReference type="PROSITE-ProRule" id="PRU00464"/>
    </source>
</evidence>
<dbReference type="InterPro" id="IPR011146">
    <property type="entry name" value="HIT-like"/>
</dbReference>
<accession>A0AAD7EFM3</accession>
<feature type="active site" description="Tele-AMP-histidine intermediate" evidence="3">
    <location>
        <position position="96"/>
    </location>
</feature>
<dbReference type="SUPFAM" id="SSF54197">
    <property type="entry name" value="HIT-like"/>
    <property type="match status" value="1"/>
</dbReference>
<evidence type="ECO:0000313" key="10">
    <source>
        <dbReference type="Proteomes" id="UP001218218"/>
    </source>
</evidence>
<dbReference type="CDD" id="cd01275">
    <property type="entry name" value="FHIT"/>
    <property type="match status" value="1"/>
</dbReference>
<proteinExistence type="predicted"/>